<evidence type="ECO:0000256" key="1">
    <source>
        <dbReference type="ARBA" id="ARBA00022741"/>
    </source>
</evidence>
<dbReference type="Pfam" id="PF01230">
    <property type="entry name" value="HIT"/>
    <property type="match status" value="1"/>
</dbReference>
<reference evidence="7" key="1">
    <citation type="submission" date="2017-09" db="EMBL/GenBank/DDBJ databases">
        <title>Depth-based differentiation of microbial function through sediment-hosted aquifers and enrichment of novel symbionts in the deep terrestrial subsurface.</title>
        <authorList>
            <person name="Probst A.J."/>
            <person name="Ladd B."/>
            <person name="Jarett J.K."/>
            <person name="Geller-Mcgrath D.E."/>
            <person name="Sieber C.M.K."/>
            <person name="Emerson J.B."/>
            <person name="Anantharaman K."/>
            <person name="Thomas B.C."/>
            <person name="Malmstrom R."/>
            <person name="Stieglmeier M."/>
            <person name="Klingl A."/>
            <person name="Woyke T."/>
            <person name="Ryan C.M."/>
            <person name="Banfield J.F."/>
        </authorList>
    </citation>
    <scope>NUCLEOTIDE SEQUENCE [LARGE SCALE GENOMIC DNA]</scope>
</reference>
<comment type="caution">
    <text evidence="6">The sequence shown here is derived from an EMBL/GenBank/DDBJ whole genome shotgun (WGS) entry which is preliminary data.</text>
</comment>
<proteinExistence type="predicted"/>
<dbReference type="CDD" id="cd01275">
    <property type="entry name" value="FHIT"/>
    <property type="match status" value="1"/>
</dbReference>
<dbReference type="EMBL" id="PEWN01000135">
    <property type="protein sequence ID" value="PIU50751.1"/>
    <property type="molecule type" value="Genomic_DNA"/>
</dbReference>
<keyword evidence="6" id="KW-0378">Hydrolase</keyword>
<dbReference type="InterPro" id="IPR052908">
    <property type="entry name" value="AP-4-A_phosphorylase"/>
</dbReference>
<dbReference type="InterPro" id="IPR036265">
    <property type="entry name" value="HIT-like_sf"/>
</dbReference>
<feature type="active site" description="Tele-AMP-histidine intermediate" evidence="2">
    <location>
        <position position="120"/>
    </location>
</feature>
<evidence type="ECO:0000256" key="3">
    <source>
        <dbReference type="PIRSR" id="PIRSR639383-2"/>
    </source>
</evidence>
<sequence length="158" mass="18305">MEKLWAPWRMKYILHMKGKRCFLCKSAREKKQDRKNHVLIRGSSCFIILNTFPYNNGHLMVAPYRHIGEMEKLKIDEMKELMELSVRAIRILKKALKPDGFNLGINLGKISGAGLASHLHFHIVPRWQGDTNFMPVLGNTKIVSQSLEETYKKLKSVK</sequence>
<organism evidence="6 7">
    <name type="scientific">Candidatus Desantisbacteria bacterium CG07_land_8_20_14_0_80_39_15</name>
    <dbReference type="NCBI Taxonomy" id="1974549"/>
    <lineage>
        <taxon>Bacteria</taxon>
        <taxon>Candidatus Desantisiibacteriota</taxon>
    </lineage>
</organism>
<feature type="short sequence motif" description="Histidine triad motif" evidence="4">
    <location>
        <begin position="118"/>
        <end position="122"/>
    </location>
</feature>
<evidence type="ECO:0000313" key="7">
    <source>
        <dbReference type="Proteomes" id="UP000229227"/>
    </source>
</evidence>
<dbReference type="GO" id="GO:0000166">
    <property type="term" value="F:nucleotide binding"/>
    <property type="evidence" value="ECO:0007669"/>
    <property type="project" value="UniProtKB-KW"/>
</dbReference>
<dbReference type="AlphaFoldDB" id="A0A2M6ZEB6"/>
<keyword evidence="1" id="KW-0547">Nucleotide-binding</keyword>
<feature type="binding site" evidence="3">
    <location>
        <position position="122"/>
    </location>
    <ligand>
        <name>substrate</name>
    </ligand>
</feature>
<dbReference type="PROSITE" id="PS51084">
    <property type="entry name" value="HIT_2"/>
    <property type="match status" value="1"/>
</dbReference>
<accession>A0A2M6ZEB6</accession>
<evidence type="ECO:0000256" key="4">
    <source>
        <dbReference type="PROSITE-ProRule" id="PRU00464"/>
    </source>
</evidence>
<dbReference type="SUPFAM" id="SSF54197">
    <property type="entry name" value="HIT-like"/>
    <property type="match status" value="1"/>
</dbReference>
<dbReference type="InterPro" id="IPR011146">
    <property type="entry name" value="HIT-like"/>
</dbReference>
<name>A0A2M6ZEB6_9BACT</name>
<feature type="domain" description="HIT" evidence="5">
    <location>
        <begin position="22"/>
        <end position="133"/>
    </location>
</feature>
<gene>
    <name evidence="6" type="ORF">COS91_08085</name>
</gene>
<dbReference type="PANTHER" id="PTHR42997">
    <property type="entry name" value="HIT FAMILY HYDROLASE"/>
    <property type="match status" value="1"/>
</dbReference>
<dbReference type="InterPro" id="IPR039383">
    <property type="entry name" value="FHIT"/>
</dbReference>
<feature type="binding site" evidence="3">
    <location>
        <position position="50"/>
    </location>
    <ligand>
        <name>substrate</name>
    </ligand>
</feature>
<dbReference type="PANTHER" id="PTHR42997:SF1">
    <property type="entry name" value="AP-4-A PHOSPHORYLASE"/>
    <property type="match status" value="1"/>
</dbReference>
<evidence type="ECO:0000313" key="6">
    <source>
        <dbReference type="EMBL" id="PIU50751.1"/>
    </source>
</evidence>
<evidence type="ECO:0000259" key="5">
    <source>
        <dbReference type="PROSITE" id="PS51084"/>
    </source>
</evidence>
<dbReference type="GO" id="GO:0016787">
    <property type="term" value="F:hydrolase activity"/>
    <property type="evidence" value="ECO:0007669"/>
    <property type="project" value="UniProtKB-KW"/>
</dbReference>
<protein>
    <submittedName>
        <fullName evidence="6">HIT family hydrolase</fullName>
    </submittedName>
</protein>
<dbReference type="Gene3D" id="3.30.428.10">
    <property type="entry name" value="HIT-like"/>
    <property type="match status" value="1"/>
</dbReference>
<evidence type="ECO:0000256" key="2">
    <source>
        <dbReference type="PIRSR" id="PIRSR639383-1"/>
    </source>
</evidence>
<dbReference type="Proteomes" id="UP000229227">
    <property type="component" value="Unassembled WGS sequence"/>
</dbReference>